<reference evidence="2 3" key="1">
    <citation type="journal article" date="2017" name="G3 (Bethesda)">
        <title>First Draft Genome Sequence of the Pathogenic Fungus Lomentospora prolificans (Formerly Scedosporium prolificans).</title>
        <authorList>
            <person name="Luo R."/>
            <person name="Zimin A."/>
            <person name="Workman R."/>
            <person name="Fan Y."/>
            <person name="Pertea G."/>
            <person name="Grossman N."/>
            <person name="Wear M.P."/>
            <person name="Jia B."/>
            <person name="Miller H."/>
            <person name="Casadevall A."/>
            <person name="Timp W."/>
            <person name="Zhang S.X."/>
            <person name="Salzberg S.L."/>
        </authorList>
    </citation>
    <scope>NUCLEOTIDE SEQUENCE [LARGE SCALE GENOMIC DNA]</scope>
    <source>
        <strain evidence="2 3">JHH-5317</strain>
    </source>
</reference>
<dbReference type="InterPro" id="IPR052392">
    <property type="entry name" value="Kelch-BTB_domain-containing"/>
</dbReference>
<protein>
    <recommendedName>
        <fullName evidence="4">Galactose oxidase</fullName>
    </recommendedName>
</protein>
<dbReference type="SUPFAM" id="SSF50965">
    <property type="entry name" value="Galactose oxidase, central domain"/>
    <property type="match status" value="1"/>
</dbReference>
<proteinExistence type="predicted"/>
<keyword evidence="3" id="KW-1185">Reference proteome</keyword>
<dbReference type="PANTHER" id="PTHR46375">
    <property type="entry name" value="KELCH REPEAT AND BTB DOMAIN-CONTAINING PROTEIN 13-RELATED"/>
    <property type="match status" value="1"/>
</dbReference>
<dbReference type="AlphaFoldDB" id="A0A2N3NJ07"/>
<dbReference type="Proteomes" id="UP000233524">
    <property type="component" value="Unassembled WGS sequence"/>
</dbReference>
<sequence length="326" mass="34478">MVVLKLLFLAVASFTASASAQTWEPLASVPVGGTLQEHTTVVLTDSLLAVVGGLVEGGTTTDTVLLYNITADSWSQAAPLPIPLNHPNAIGIDGRIYVLGGLSGESGWPAVPNTFAYDLETGEWEELQGLPKGLQRGSCIVGTYDNKIYLAGGIPGARTSMVDVSIFDLEDGEWITVPEAASKIPAPRDHGGGAIINGKMYVIGGRNSGLENVRDTVFILDLEDLEAGWTTSEARMPTARGGISVAAIEERIYVFGGEGNAEEGTNGVFNNVEVYDVEKDEWEALEPMDLPRHGTSAAAVWDRIYIPGGGIVQGVGATDVFDVYIP</sequence>
<evidence type="ECO:0000256" key="1">
    <source>
        <dbReference type="SAM" id="SignalP"/>
    </source>
</evidence>
<dbReference type="OrthoDB" id="45365at2759"/>
<evidence type="ECO:0008006" key="4">
    <source>
        <dbReference type="Google" id="ProtNLM"/>
    </source>
</evidence>
<feature type="signal peptide" evidence="1">
    <location>
        <begin position="1"/>
        <end position="20"/>
    </location>
</feature>
<gene>
    <name evidence="2" type="ORF">jhhlp_001642</name>
</gene>
<comment type="caution">
    <text evidence="2">The sequence shown here is derived from an EMBL/GenBank/DDBJ whole genome shotgun (WGS) entry which is preliminary data.</text>
</comment>
<dbReference type="InParanoid" id="A0A2N3NJ07"/>
<dbReference type="PANTHER" id="PTHR46375:SF3">
    <property type="entry name" value="KELCH REPEAT AND BTB DOMAIN-CONTAINING PROTEIN 13"/>
    <property type="match status" value="1"/>
</dbReference>
<keyword evidence="1" id="KW-0732">Signal</keyword>
<organism evidence="2 3">
    <name type="scientific">Lomentospora prolificans</name>
    <dbReference type="NCBI Taxonomy" id="41688"/>
    <lineage>
        <taxon>Eukaryota</taxon>
        <taxon>Fungi</taxon>
        <taxon>Dikarya</taxon>
        <taxon>Ascomycota</taxon>
        <taxon>Pezizomycotina</taxon>
        <taxon>Sordariomycetes</taxon>
        <taxon>Hypocreomycetidae</taxon>
        <taxon>Microascales</taxon>
        <taxon>Microascaceae</taxon>
        <taxon>Lomentospora</taxon>
    </lineage>
</organism>
<accession>A0A2N3NJ07</accession>
<feature type="chain" id="PRO_5014801021" description="Galactose oxidase" evidence="1">
    <location>
        <begin position="21"/>
        <end position="326"/>
    </location>
</feature>
<dbReference type="EMBL" id="NLAX01000004">
    <property type="protein sequence ID" value="PKS12342.1"/>
    <property type="molecule type" value="Genomic_DNA"/>
</dbReference>
<dbReference type="STRING" id="41688.A0A2N3NJ07"/>
<evidence type="ECO:0000313" key="2">
    <source>
        <dbReference type="EMBL" id="PKS12342.1"/>
    </source>
</evidence>
<dbReference type="InterPro" id="IPR006652">
    <property type="entry name" value="Kelch_1"/>
</dbReference>
<dbReference type="VEuPathDB" id="FungiDB:jhhlp_001642"/>
<dbReference type="InterPro" id="IPR011043">
    <property type="entry name" value="Gal_Oxase/kelch_b-propeller"/>
</dbReference>
<name>A0A2N3NJ07_9PEZI</name>
<dbReference type="Gene3D" id="2.120.10.80">
    <property type="entry name" value="Kelch-type beta propeller"/>
    <property type="match status" value="2"/>
</dbReference>
<dbReference type="Pfam" id="PF24681">
    <property type="entry name" value="Kelch_KLHDC2_KLHL20_DRC7"/>
    <property type="match status" value="1"/>
</dbReference>
<evidence type="ECO:0000313" key="3">
    <source>
        <dbReference type="Proteomes" id="UP000233524"/>
    </source>
</evidence>
<dbReference type="InterPro" id="IPR015915">
    <property type="entry name" value="Kelch-typ_b-propeller"/>
</dbReference>
<dbReference type="SMART" id="SM00612">
    <property type="entry name" value="Kelch"/>
    <property type="match status" value="5"/>
</dbReference>